<dbReference type="AlphaFoldDB" id="A0A645GKP0"/>
<protein>
    <submittedName>
        <fullName evidence="1">Uncharacterized protein</fullName>
    </submittedName>
</protein>
<accession>A0A645GKP0</accession>
<sequence length="123" mass="13716">MKRAIITAIALGLSAPVLAEPTSDEMRREIEAEYQRLKEESRVRDEAAQREAKRKAVINAKIDPGALSNYTLSSYPKTYAIWGVEGVDRIAEHERKAAEVVATQRECDRVSYVGLSSRSIPPN</sequence>
<proteinExistence type="predicted"/>
<dbReference type="EMBL" id="VSSQ01073374">
    <property type="protein sequence ID" value="MPN24504.1"/>
    <property type="molecule type" value="Genomic_DNA"/>
</dbReference>
<comment type="caution">
    <text evidence="1">The sequence shown here is derived from an EMBL/GenBank/DDBJ whole genome shotgun (WGS) entry which is preliminary data.</text>
</comment>
<name>A0A645GKP0_9ZZZZ</name>
<evidence type="ECO:0000313" key="1">
    <source>
        <dbReference type="EMBL" id="MPN24504.1"/>
    </source>
</evidence>
<gene>
    <name evidence="1" type="ORF">SDC9_171903</name>
</gene>
<organism evidence="1">
    <name type="scientific">bioreactor metagenome</name>
    <dbReference type="NCBI Taxonomy" id="1076179"/>
    <lineage>
        <taxon>unclassified sequences</taxon>
        <taxon>metagenomes</taxon>
        <taxon>ecological metagenomes</taxon>
    </lineage>
</organism>
<reference evidence="1" key="1">
    <citation type="submission" date="2019-08" db="EMBL/GenBank/DDBJ databases">
        <authorList>
            <person name="Kucharzyk K."/>
            <person name="Murdoch R.W."/>
            <person name="Higgins S."/>
            <person name="Loffler F."/>
        </authorList>
    </citation>
    <scope>NUCLEOTIDE SEQUENCE</scope>
</reference>